<dbReference type="GO" id="GO:0008270">
    <property type="term" value="F:zinc ion binding"/>
    <property type="evidence" value="ECO:0007669"/>
    <property type="project" value="UniProtKB-UniRule"/>
</dbReference>
<dbReference type="GO" id="GO:0003678">
    <property type="term" value="F:DNA helicase activity"/>
    <property type="evidence" value="ECO:0007669"/>
    <property type="project" value="UniProtKB-ARBA"/>
</dbReference>
<keyword evidence="2" id="KW-0479">Metal-binding</keyword>
<dbReference type="InterPro" id="IPR045055">
    <property type="entry name" value="DNA2/NAM7-like"/>
</dbReference>
<dbReference type="InterPro" id="IPR027417">
    <property type="entry name" value="P-loop_NTPase"/>
</dbReference>
<evidence type="ECO:0000256" key="1">
    <source>
        <dbReference type="ARBA" id="ARBA00022806"/>
    </source>
</evidence>
<dbReference type="Pfam" id="PF09416">
    <property type="entry name" value="UPF1_Zn_bind"/>
    <property type="match status" value="1"/>
</dbReference>
<feature type="region of interest" description="C4" evidence="2">
    <location>
        <begin position="158"/>
        <end position="188"/>
    </location>
</feature>
<evidence type="ECO:0000313" key="6">
    <source>
        <dbReference type="Proteomes" id="UP001360560"/>
    </source>
</evidence>
<name>A0AAV5QNY2_9ASCO</name>
<dbReference type="PANTHER" id="PTHR10887:SF317">
    <property type="entry name" value="ATP-DEPENDENT RNA HELICASE ECM32-RELATED"/>
    <property type="match status" value="1"/>
</dbReference>
<reference evidence="5 6" key="1">
    <citation type="journal article" date="2023" name="Elife">
        <title>Identification of key yeast species and microbe-microbe interactions impacting larval growth of Drosophila in the wild.</title>
        <authorList>
            <person name="Mure A."/>
            <person name="Sugiura Y."/>
            <person name="Maeda R."/>
            <person name="Honda K."/>
            <person name="Sakurai N."/>
            <person name="Takahashi Y."/>
            <person name="Watada M."/>
            <person name="Katoh T."/>
            <person name="Gotoh A."/>
            <person name="Gotoh Y."/>
            <person name="Taniguchi I."/>
            <person name="Nakamura K."/>
            <person name="Hayashi T."/>
            <person name="Katayama T."/>
            <person name="Uemura T."/>
            <person name="Hattori Y."/>
        </authorList>
    </citation>
    <scope>NUCLEOTIDE SEQUENCE [LARGE SCALE GENOMIC DNA]</scope>
    <source>
        <strain evidence="5 6">SC-9</strain>
    </source>
</reference>
<dbReference type="InterPro" id="IPR047187">
    <property type="entry name" value="SF1_C_Upf1"/>
</dbReference>
<keyword evidence="1" id="KW-0347">Helicase</keyword>
<gene>
    <name evidence="5" type="ORF">DASC09_038470</name>
</gene>
<comment type="caution">
    <text evidence="5">The sequence shown here is derived from an EMBL/GenBank/DDBJ whole genome shotgun (WGS) entry which is preliminary data.</text>
</comment>
<dbReference type="Pfam" id="PF13086">
    <property type="entry name" value="AAA_11"/>
    <property type="match status" value="2"/>
</dbReference>
<dbReference type="AlphaFoldDB" id="A0AAV5QNY2"/>
<dbReference type="GO" id="GO:0005737">
    <property type="term" value="C:cytoplasm"/>
    <property type="evidence" value="ECO:0007669"/>
    <property type="project" value="InterPro"/>
</dbReference>
<sequence length="1252" mass="144351">MDPSINFTPKSFSKRLSRHSYISSISEVERSVSRLSIDENANKHSHADNSQTNPHPSQSTDTIVDDEVHYCLYCQESSPDCLVKCAGCSNYFCNSGIKDSSHIFIHSKFLHHDSFRLLNYQKNENYEAENQEYLAQKDSGADQILRKPTKFLDTAIECAHCSNQNIYELSFILINDTTKELVNLKTEYSQVDKLQNLDKKIIFFCSNSKPIIGTGIGVQSSVSEDLCFKNLQQKLFGGLDIEEDFIKPIVNNYDKSNKFGFKKFFFNRLILKDNSNSNSKLLYNQLNLSNIYTIETKRLQQLKKQKLKKNDFYNLIDENNDYQFFDSDDESDFEDEVDEKETRDTEKSRESETPSRNLFTSPLLNEENELFQNKTNGLKKITKSHLSKISTYESFAEFSAHHLNLMFKEQYAMLSLSSTSHKLSNNMVFVPYKKITFGDQCDVVIRLNTNYNLPILKIRQILGFQHPVSGRTSFGMIEQVPNNTFNPEIKLKLLKFKNHSNNKYVTEETFIENLEDCLRKLHNETNSKSTATSEGQGSASHLSFDKTVSDYKLFNIIPFDLVFSRIIDIIFQILSGEIRINNFLLNVILGKNFENFEFNLSSFRSNNFYNENFNLSQRRAIDNLDSNKVVLIKGEVGTGKTLVSSGIIKNLIEKNLGPVLVCSGANSSIDNLCERFYQDFVINKSNKDNNSDEEILISRLVAPLKEGQYNINHKIGGICFHNFILSNAPEELIDLFIKNKVGGLSSLSPKNTTRLNKFYQDFFQQQDAIFTTCYNAFDPKLNGVKFKSIVIDDCSATMNLLSLIPLAKNCEKLVLIGDDKQLSPYIHDLKMRGRRELDNEDNQTVHCNFLKQSLFQRILYNKLVKPIVLTEQYRMNNKLAEFPNNFFYNNELINGIINQARKSSIRNSSGANGRSAGLSRSMSLNSIGELSNRRSSIAGNQRQSMISANINKFPWPNMKAPMVFWDHTDCKSYKENEMKYHKKINNIENFYINQKTYQNQYEVKKIIEVIKRLHFDCGVELKDIGVVTIYPGQRVLITQMIQEEFAGYQDKSNKRNSKRSSMHRRSSSVSGNGNGNYNNNSNNNNNNKTHNRRKSYTNNNNNNSIDKNRNFSNQFQRLSAKSSDFLFETHNPNEYEMSEIDKVKNIEIGSVDSFQGKEKEYILFSTVKSELIEEDNLEELKVVDDYRRLNVGVTRARKGLIVLGNSIILSQTSRYWSNYLSYLYEQNCVVEGDEIANWQNNNYKTHLTYLVR</sequence>
<dbReference type="GO" id="GO:0003724">
    <property type="term" value="F:RNA helicase activity"/>
    <property type="evidence" value="ECO:0007669"/>
    <property type="project" value="InterPro"/>
</dbReference>
<proteinExistence type="predicted"/>
<feature type="compositionally biased region" description="Low complexity" evidence="3">
    <location>
        <begin position="1096"/>
        <end position="1109"/>
    </location>
</feature>
<dbReference type="GeneID" id="90074497"/>
<feature type="domain" description="Upf1" evidence="4">
    <location>
        <begin position="63"/>
        <end position="306"/>
    </location>
</feature>
<dbReference type="PROSITE" id="PS51997">
    <property type="entry name" value="UPF1_CH_RICH"/>
    <property type="match status" value="1"/>
</dbReference>
<dbReference type="CDD" id="cd18808">
    <property type="entry name" value="SF1_C_Upf1"/>
    <property type="match status" value="1"/>
</dbReference>
<feature type="compositionally biased region" description="Basic residues" evidence="3">
    <location>
        <begin position="1054"/>
        <end position="1066"/>
    </location>
</feature>
<dbReference type="GO" id="GO:0005524">
    <property type="term" value="F:ATP binding"/>
    <property type="evidence" value="ECO:0007669"/>
    <property type="project" value="InterPro"/>
</dbReference>
<keyword evidence="1" id="KW-0547">Nucleotide-binding</keyword>
<dbReference type="Pfam" id="PF13087">
    <property type="entry name" value="AAA_12"/>
    <property type="match status" value="2"/>
</dbReference>
<accession>A0AAV5QNY2</accession>
<dbReference type="InterPro" id="IPR041679">
    <property type="entry name" value="DNA2/NAM7-like_C"/>
</dbReference>
<keyword evidence="2" id="KW-0863">Zinc-finger</keyword>
<keyword evidence="1" id="KW-0378">Hydrolase</keyword>
<dbReference type="SUPFAM" id="SSF52540">
    <property type="entry name" value="P-loop containing nucleoside triphosphate hydrolases"/>
    <property type="match status" value="2"/>
</dbReference>
<dbReference type="Proteomes" id="UP001360560">
    <property type="component" value="Unassembled WGS sequence"/>
</dbReference>
<dbReference type="InterPro" id="IPR018999">
    <property type="entry name" value="UPF1_CH/ZBD"/>
</dbReference>
<keyword evidence="1" id="KW-0067">ATP-binding</keyword>
<feature type="compositionally biased region" description="Acidic residues" evidence="3">
    <location>
        <begin position="326"/>
        <end position="339"/>
    </location>
</feature>
<feature type="region of interest" description="Disordered" evidence="3">
    <location>
        <begin position="325"/>
        <end position="359"/>
    </location>
</feature>
<dbReference type="PANTHER" id="PTHR10887">
    <property type="entry name" value="DNA2/NAM7 HELICASE FAMILY"/>
    <property type="match status" value="1"/>
</dbReference>
<dbReference type="Gene3D" id="3.40.50.300">
    <property type="entry name" value="P-loop containing nucleotide triphosphate hydrolases"/>
    <property type="match status" value="2"/>
</dbReference>
<dbReference type="EMBL" id="BTFZ01000011">
    <property type="protein sequence ID" value="GMM36522.1"/>
    <property type="molecule type" value="Genomic_DNA"/>
</dbReference>
<comment type="caution">
    <text evidence="2">Lacks conserved residue(s) required for the propagation of feature annotation.</text>
</comment>
<dbReference type="GO" id="GO:0003723">
    <property type="term" value="F:RNA binding"/>
    <property type="evidence" value="ECO:0007669"/>
    <property type="project" value="InterPro"/>
</dbReference>
<dbReference type="GO" id="GO:0000184">
    <property type="term" value="P:nuclear-transcribed mRNA catabolic process, nonsense-mediated decay"/>
    <property type="evidence" value="ECO:0007669"/>
    <property type="project" value="InterPro"/>
</dbReference>
<protein>
    <recommendedName>
        <fullName evidence="4">Upf1 domain-containing protein</fullName>
    </recommendedName>
</protein>
<feature type="compositionally biased region" description="Basic and acidic residues" evidence="3">
    <location>
        <begin position="340"/>
        <end position="353"/>
    </location>
</feature>
<feature type="region of interest" description="Disordered" evidence="3">
    <location>
        <begin position="1048"/>
        <end position="1109"/>
    </location>
</feature>
<dbReference type="RefSeq" id="XP_064853518.1">
    <property type="nucleotide sequence ID" value="XM_064997446.1"/>
</dbReference>
<evidence type="ECO:0000259" key="4">
    <source>
        <dbReference type="PROSITE" id="PS51997"/>
    </source>
</evidence>
<keyword evidence="2" id="KW-0862">Zinc</keyword>
<feature type="compositionally biased region" description="Low complexity" evidence="3">
    <location>
        <begin position="1067"/>
        <end position="1087"/>
    </location>
</feature>
<organism evidence="5 6">
    <name type="scientific">Saccharomycopsis crataegensis</name>
    <dbReference type="NCBI Taxonomy" id="43959"/>
    <lineage>
        <taxon>Eukaryota</taxon>
        <taxon>Fungi</taxon>
        <taxon>Dikarya</taxon>
        <taxon>Ascomycota</taxon>
        <taxon>Saccharomycotina</taxon>
        <taxon>Saccharomycetes</taxon>
        <taxon>Saccharomycopsidaceae</taxon>
        <taxon>Saccharomycopsis</taxon>
    </lineage>
</organism>
<keyword evidence="6" id="KW-1185">Reference proteome</keyword>
<evidence type="ECO:0000256" key="2">
    <source>
        <dbReference type="PROSITE-ProRule" id="PRU01341"/>
    </source>
</evidence>
<evidence type="ECO:0000313" key="5">
    <source>
        <dbReference type="EMBL" id="GMM36522.1"/>
    </source>
</evidence>
<dbReference type="InterPro" id="IPR041677">
    <property type="entry name" value="DNA2/NAM7_AAA_11"/>
</dbReference>
<evidence type="ECO:0000256" key="3">
    <source>
        <dbReference type="SAM" id="MobiDB-lite"/>
    </source>
</evidence>